<feature type="transmembrane region" description="Helical" evidence="2">
    <location>
        <begin position="53"/>
        <end position="73"/>
    </location>
</feature>
<accession>A0A4Y3K9B9</accession>
<keyword evidence="2" id="KW-1133">Transmembrane helix</keyword>
<evidence type="ECO:0000313" key="4">
    <source>
        <dbReference type="Proteomes" id="UP000315842"/>
    </source>
</evidence>
<dbReference type="RefSeq" id="WP_141317690.1">
    <property type="nucleotide sequence ID" value="NZ_BJLP01000001.1"/>
</dbReference>
<organism evidence="3 4">
    <name type="scientific">Cellulomonas uda</name>
    <dbReference type="NCBI Taxonomy" id="1714"/>
    <lineage>
        <taxon>Bacteria</taxon>
        <taxon>Bacillati</taxon>
        <taxon>Actinomycetota</taxon>
        <taxon>Actinomycetes</taxon>
        <taxon>Micrococcales</taxon>
        <taxon>Cellulomonadaceae</taxon>
        <taxon>Cellulomonas</taxon>
    </lineage>
</organism>
<name>A0A4Y3K9B9_CELUD</name>
<evidence type="ECO:0000313" key="3">
    <source>
        <dbReference type="EMBL" id="GEA79565.1"/>
    </source>
</evidence>
<feature type="region of interest" description="Disordered" evidence="1">
    <location>
        <begin position="1"/>
        <end position="23"/>
    </location>
</feature>
<keyword evidence="2" id="KW-0472">Membrane</keyword>
<protein>
    <submittedName>
        <fullName evidence="3">Uncharacterized protein</fullName>
    </submittedName>
</protein>
<evidence type="ECO:0000256" key="1">
    <source>
        <dbReference type="SAM" id="MobiDB-lite"/>
    </source>
</evidence>
<dbReference type="AlphaFoldDB" id="A0A4Y3K9B9"/>
<sequence>MTSSTTDRLAALRPTDPIDPDGLSDAHRLVTARIAADDVPTLADRAPRRRPRAARLALVGVAAAAVAAVPLLVPNPTDSAAFAGWTAVPATLGPDELAAAGDACLALRTDAAAGASGTDLPRNLDGARPVVADRRGATTFAVLSSDAGLQSCLIGPRVRTSVTATDAGGSAFVDGTGSSDGEQVGLGFVGEDTPPGDDGASFVSGGVQNVGSDEPWAFALGRVGGDVAAVEVRLSDGSTLEASVADGVWAAWWPSDETVREVRPTLADGTAGTAAELDRFTVDVRRAGEEPPAEDVVTQVAED</sequence>
<dbReference type="EMBL" id="BJLP01000001">
    <property type="protein sequence ID" value="GEA79565.1"/>
    <property type="molecule type" value="Genomic_DNA"/>
</dbReference>
<reference evidence="3 4" key="1">
    <citation type="submission" date="2019-06" db="EMBL/GenBank/DDBJ databases">
        <title>Whole genome shotgun sequence of Cellulomonas uda NBRC 3747.</title>
        <authorList>
            <person name="Hosoyama A."/>
            <person name="Uohara A."/>
            <person name="Ohji S."/>
            <person name="Ichikawa N."/>
        </authorList>
    </citation>
    <scope>NUCLEOTIDE SEQUENCE [LARGE SCALE GENOMIC DNA]</scope>
    <source>
        <strain evidence="3 4">NBRC 3747</strain>
    </source>
</reference>
<comment type="caution">
    <text evidence="3">The sequence shown here is derived from an EMBL/GenBank/DDBJ whole genome shotgun (WGS) entry which is preliminary data.</text>
</comment>
<evidence type="ECO:0000256" key="2">
    <source>
        <dbReference type="SAM" id="Phobius"/>
    </source>
</evidence>
<keyword evidence="2" id="KW-0812">Transmembrane</keyword>
<proteinExistence type="predicted"/>
<keyword evidence="4" id="KW-1185">Reference proteome</keyword>
<gene>
    <name evidence="3" type="ORF">CUD01_00090</name>
</gene>
<dbReference type="Proteomes" id="UP000315842">
    <property type="component" value="Unassembled WGS sequence"/>
</dbReference>